<sequence length="456" mass="50083">MNHIPTSDGLSDDLSFTTCTTSLSALSRANISCNVRDGRRGPRLLDNPSIQLPMTSAVVGNISPSDLDTCNPAPSKDAHKSDSELCDATLDVDVNFWSDANSSVCQMPSKTNSGSRLNPLSLRFLHQGSPNAPDIQTMERLDVAQCETIPNILKEELRRYKFIDSIQIWNNRLRVHVCLSMCEGKTNEEVEEMVKSLVETHGNIDKTDCDVILAESPVKLTFYNYPPSSGAKLNLQSLPDKHMTLGAYATTGDEGVVYLLSAGHGVSNESEDLFNVHLTNGQNITCVCRYLVKFGASGNFPWVDITALEACGLRIMGHCALNYVHLRGLYLLQVWKSDVKLLSGKVMYKIGATTGRTESVIKGRDFTQFSTGIENVVFLEHIYNNEIFCKPGDSGAIVRRKADDSAVLMIIGEADFSRSGGEKGIMAFKLCDGLDALKEMSGSEWRLLNHTNVKAE</sequence>
<organism evidence="1 2">
    <name type="scientific">Lingula anatina</name>
    <name type="common">Brachiopod</name>
    <name type="synonym">Lingula unguis</name>
    <dbReference type="NCBI Taxonomy" id="7574"/>
    <lineage>
        <taxon>Eukaryota</taxon>
        <taxon>Metazoa</taxon>
        <taxon>Spiralia</taxon>
        <taxon>Lophotrochozoa</taxon>
        <taxon>Brachiopoda</taxon>
        <taxon>Linguliformea</taxon>
        <taxon>Lingulata</taxon>
        <taxon>Lingulida</taxon>
        <taxon>Linguloidea</taxon>
        <taxon>Lingulidae</taxon>
        <taxon>Lingula</taxon>
    </lineage>
</organism>
<evidence type="ECO:0000313" key="2">
    <source>
        <dbReference type="RefSeq" id="XP_013397494.1"/>
    </source>
</evidence>
<dbReference type="RefSeq" id="XP_013397494.1">
    <property type="nucleotide sequence ID" value="XM_013542040.1"/>
</dbReference>
<dbReference type="InParanoid" id="A0A1S3IJ13"/>
<gene>
    <name evidence="2" type="primary">LOC106164211</name>
</gene>
<accession>A0A1S3IJ13</accession>
<protein>
    <submittedName>
        <fullName evidence="2">Uncharacterized protein LOC106164211</fullName>
    </submittedName>
</protein>
<reference evidence="2" key="1">
    <citation type="submission" date="2025-08" db="UniProtKB">
        <authorList>
            <consortium name="RefSeq"/>
        </authorList>
    </citation>
    <scope>IDENTIFICATION</scope>
    <source>
        <tissue evidence="2">Gonads</tissue>
    </source>
</reference>
<proteinExistence type="predicted"/>
<dbReference type="KEGG" id="lak:106164211"/>
<name>A0A1S3IJ13_LINAN</name>
<dbReference type="AlphaFoldDB" id="A0A1S3IJ13"/>
<dbReference type="GeneID" id="106164211"/>
<keyword evidence="1" id="KW-1185">Reference proteome</keyword>
<evidence type="ECO:0000313" key="1">
    <source>
        <dbReference type="Proteomes" id="UP000085678"/>
    </source>
</evidence>
<dbReference type="Proteomes" id="UP000085678">
    <property type="component" value="Unplaced"/>
</dbReference>